<gene>
    <name evidence="3" type="ORF">BU14_0249s0007</name>
</gene>
<feature type="chain" id="PRO_5010881357" description="Pherophorin domain-containing protein" evidence="2">
    <location>
        <begin position="17"/>
        <end position="200"/>
    </location>
</feature>
<reference evidence="3 4" key="1">
    <citation type="submission" date="2017-03" db="EMBL/GenBank/DDBJ databases">
        <title>WGS assembly of Porphyra umbilicalis.</title>
        <authorList>
            <person name="Brawley S.H."/>
            <person name="Blouin N.A."/>
            <person name="Ficko-Blean E."/>
            <person name="Wheeler G.L."/>
            <person name="Lohr M."/>
            <person name="Goodson H.V."/>
            <person name="Jenkins J.W."/>
            <person name="Blaby-Haas C.E."/>
            <person name="Helliwell K.E."/>
            <person name="Chan C."/>
            <person name="Marriage T."/>
            <person name="Bhattacharya D."/>
            <person name="Klein A.S."/>
            <person name="Badis Y."/>
            <person name="Brodie J."/>
            <person name="Cao Y."/>
            <person name="Collen J."/>
            <person name="Dittami S.M."/>
            <person name="Gachon C.M."/>
            <person name="Green B.R."/>
            <person name="Karpowicz S."/>
            <person name="Kim J.W."/>
            <person name="Kudahl U."/>
            <person name="Lin S."/>
            <person name="Michel G."/>
            <person name="Mittag M."/>
            <person name="Olson B.J."/>
            <person name="Pangilinan J."/>
            <person name="Peng Y."/>
            <person name="Qiu H."/>
            <person name="Shu S."/>
            <person name="Singer J.T."/>
            <person name="Smith A.G."/>
            <person name="Sprecher B.N."/>
            <person name="Wagner V."/>
            <person name="Wang W."/>
            <person name="Wang Z.-Y."/>
            <person name="Yan J."/>
            <person name="Yarish C."/>
            <person name="Zoeuner-Riek S."/>
            <person name="Zhuang Y."/>
            <person name="Zou Y."/>
            <person name="Lindquist E.A."/>
            <person name="Grimwood J."/>
            <person name="Barry K."/>
            <person name="Rokhsar D.S."/>
            <person name="Schmutz J."/>
            <person name="Stiller J.W."/>
            <person name="Grossman A.R."/>
            <person name="Prochnik S.E."/>
        </authorList>
    </citation>
    <scope>NUCLEOTIDE SEQUENCE [LARGE SCALE GENOMIC DNA]</scope>
    <source>
        <strain evidence="3">4086291</strain>
    </source>
</reference>
<feature type="region of interest" description="Disordered" evidence="1">
    <location>
        <begin position="170"/>
        <end position="200"/>
    </location>
</feature>
<evidence type="ECO:0000256" key="1">
    <source>
        <dbReference type="SAM" id="MobiDB-lite"/>
    </source>
</evidence>
<sequence length="200" mass="21021">MVSKIFLATFAGAAAAAAFTTAAASPALPSTRISLPSTVNLASDLKNALVSMQSAARNVGLPCSLTSVDHVFADDASKGHPKNRAIVRMKIMLKYGKTVRTLDLRTSCYRATKASPVTCSKLWMADWPAFCAPHGMSHLCTDQVPVRGRETHVFLAALLPVPHVCDGLPSFTSPPPESPVGENSPGGSPIDETGIIDGHL</sequence>
<evidence type="ECO:0000256" key="2">
    <source>
        <dbReference type="SAM" id="SignalP"/>
    </source>
</evidence>
<name>A0A1X6P2W8_PORUM</name>
<evidence type="ECO:0008006" key="5">
    <source>
        <dbReference type="Google" id="ProtNLM"/>
    </source>
</evidence>
<proteinExistence type="predicted"/>
<keyword evidence="4" id="KW-1185">Reference proteome</keyword>
<organism evidence="3 4">
    <name type="scientific">Porphyra umbilicalis</name>
    <name type="common">Purple laver</name>
    <name type="synonym">Red alga</name>
    <dbReference type="NCBI Taxonomy" id="2786"/>
    <lineage>
        <taxon>Eukaryota</taxon>
        <taxon>Rhodophyta</taxon>
        <taxon>Bangiophyceae</taxon>
        <taxon>Bangiales</taxon>
        <taxon>Bangiaceae</taxon>
        <taxon>Porphyra</taxon>
    </lineage>
</organism>
<evidence type="ECO:0000313" key="4">
    <source>
        <dbReference type="Proteomes" id="UP000218209"/>
    </source>
</evidence>
<dbReference type="EMBL" id="KV918915">
    <property type="protein sequence ID" value="OSX75188.1"/>
    <property type="molecule type" value="Genomic_DNA"/>
</dbReference>
<keyword evidence="2" id="KW-0732">Signal</keyword>
<protein>
    <recommendedName>
        <fullName evidence="5">Pherophorin domain-containing protein</fullName>
    </recommendedName>
</protein>
<dbReference type="Proteomes" id="UP000218209">
    <property type="component" value="Unassembled WGS sequence"/>
</dbReference>
<feature type="signal peptide" evidence="2">
    <location>
        <begin position="1"/>
        <end position="16"/>
    </location>
</feature>
<accession>A0A1X6P2W8</accession>
<dbReference type="AlphaFoldDB" id="A0A1X6P2W8"/>
<evidence type="ECO:0000313" key="3">
    <source>
        <dbReference type="EMBL" id="OSX75188.1"/>
    </source>
</evidence>